<feature type="compositionally biased region" description="Pro residues" evidence="1">
    <location>
        <begin position="93"/>
        <end position="117"/>
    </location>
</feature>
<feature type="compositionally biased region" description="Low complexity" evidence="1">
    <location>
        <begin position="81"/>
        <end position="92"/>
    </location>
</feature>
<evidence type="ECO:0008006" key="4">
    <source>
        <dbReference type="Google" id="ProtNLM"/>
    </source>
</evidence>
<accession>A0ABW2TIY3</accession>
<evidence type="ECO:0000313" key="3">
    <source>
        <dbReference type="Proteomes" id="UP001596512"/>
    </source>
</evidence>
<evidence type="ECO:0000313" key="2">
    <source>
        <dbReference type="EMBL" id="MFC7613707.1"/>
    </source>
</evidence>
<feature type="compositionally biased region" description="Basic residues" evidence="1">
    <location>
        <begin position="118"/>
        <end position="133"/>
    </location>
</feature>
<organism evidence="2 3">
    <name type="scientific">Actinokineospora soli</name>
    <dbReference type="NCBI Taxonomy" id="1048753"/>
    <lineage>
        <taxon>Bacteria</taxon>
        <taxon>Bacillati</taxon>
        <taxon>Actinomycetota</taxon>
        <taxon>Actinomycetes</taxon>
        <taxon>Pseudonocardiales</taxon>
        <taxon>Pseudonocardiaceae</taxon>
        <taxon>Actinokineospora</taxon>
    </lineage>
</organism>
<dbReference type="EMBL" id="JBHTEY010000004">
    <property type="protein sequence ID" value="MFC7613707.1"/>
    <property type="molecule type" value="Genomic_DNA"/>
</dbReference>
<name>A0ABW2TIY3_9PSEU</name>
<proteinExistence type="predicted"/>
<keyword evidence="3" id="KW-1185">Reference proteome</keyword>
<dbReference type="Proteomes" id="UP001596512">
    <property type="component" value="Unassembled WGS sequence"/>
</dbReference>
<comment type="caution">
    <text evidence="2">The sequence shown here is derived from an EMBL/GenBank/DDBJ whole genome shotgun (WGS) entry which is preliminary data.</text>
</comment>
<evidence type="ECO:0000256" key="1">
    <source>
        <dbReference type="SAM" id="MobiDB-lite"/>
    </source>
</evidence>
<reference evidence="3" key="1">
    <citation type="journal article" date="2019" name="Int. J. Syst. Evol. Microbiol.">
        <title>The Global Catalogue of Microorganisms (GCM) 10K type strain sequencing project: providing services to taxonomists for standard genome sequencing and annotation.</title>
        <authorList>
            <consortium name="The Broad Institute Genomics Platform"/>
            <consortium name="The Broad Institute Genome Sequencing Center for Infectious Disease"/>
            <person name="Wu L."/>
            <person name="Ma J."/>
        </authorList>
    </citation>
    <scope>NUCLEOTIDE SEQUENCE [LARGE SCALE GENOMIC DNA]</scope>
    <source>
        <strain evidence="3">JCM 17695</strain>
    </source>
</reference>
<sequence>MLNRTDTQVTLRVSWTAPATAGVVGYTLTAGGASKQSAGTTDDVTVDCGAICTTGGPISIEVAAYTATATGTPAVTTWTLPARAVPTTTTTRVPPPQTTTQAPPPPTTTTQAPPPRPPRPRRRPPRCRPRAPW</sequence>
<protein>
    <recommendedName>
        <fullName evidence="4">Fibronectin type-III domain-containing protein</fullName>
    </recommendedName>
</protein>
<feature type="region of interest" description="Disordered" evidence="1">
    <location>
        <begin position="81"/>
        <end position="133"/>
    </location>
</feature>
<gene>
    <name evidence="2" type="ORF">ACFQV2_09060</name>
</gene>